<dbReference type="GO" id="GO:0003700">
    <property type="term" value="F:DNA-binding transcription factor activity"/>
    <property type="evidence" value="ECO:0007669"/>
    <property type="project" value="TreeGrafter"/>
</dbReference>
<dbReference type="Gene3D" id="1.10.10.60">
    <property type="entry name" value="Homeodomain-like"/>
    <property type="match status" value="1"/>
</dbReference>
<dbReference type="InterPro" id="IPR001647">
    <property type="entry name" value="HTH_TetR"/>
</dbReference>
<dbReference type="PROSITE" id="PS50977">
    <property type="entry name" value="HTH_TETR_2"/>
    <property type="match status" value="1"/>
</dbReference>
<gene>
    <name evidence="4" type="ORF">RRH01S_14_00490</name>
</gene>
<name>A0AA87Q8C3_RHIRH</name>
<evidence type="ECO:0000313" key="4">
    <source>
        <dbReference type="EMBL" id="GAJ95897.1"/>
    </source>
</evidence>
<dbReference type="InterPro" id="IPR050109">
    <property type="entry name" value="HTH-type_TetR-like_transc_reg"/>
</dbReference>
<accession>A0AA87Q8C3</accession>
<evidence type="ECO:0000259" key="3">
    <source>
        <dbReference type="PROSITE" id="PS50977"/>
    </source>
</evidence>
<keyword evidence="1 2" id="KW-0238">DNA-binding</keyword>
<evidence type="ECO:0000256" key="1">
    <source>
        <dbReference type="ARBA" id="ARBA00023125"/>
    </source>
</evidence>
<sequence length="214" mass="23497">METHRTERGADRVKQLVESAAELFLEQGYDAVSIDMVISRSGGSRRNVYDHFGGKEGLFIEAVTRLCADISAPLELLEIPKTGEFDRALTSFACSVLGIVLQPQALALHRLMASKGHQFPRLAQAIWFGGPENATRILASWIEPKQTDGQFRADISAFDLAEQFLSMLVMAPQLRGLVGIDRKPPDKAAIERLSEAAVKTFLQGVITSEAKDRG</sequence>
<proteinExistence type="predicted"/>
<dbReference type="InterPro" id="IPR039536">
    <property type="entry name" value="TetR_C_Proteobacteria"/>
</dbReference>
<protein>
    <submittedName>
        <fullName evidence="4">TetR family transcriptional regulator</fullName>
    </submittedName>
</protein>
<dbReference type="GO" id="GO:0000976">
    <property type="term" value="F:transcription cis-regulatory region binding"/>
    <property type="evidence" value="ECO:0007669"/>
    <property type="project" value="TreeGrafter"/>
</dbReference>
<dbReference type="SUPFAM" id="SSF48498">
    <property type="entry name" value="Tetracyclin repressor-like, C-terminal domain"/>
    <property type="match status" value="1"/>
</dbReference>
<dbReference type="SUPFAM" id="SSF46689">
    <property type="entry name" value="Homeodomain-like"/>
    <property type="match status" value="1"/>
</dbReference>
<organism evidence="4 5">
    <name type="scientific">Rhizobium rhizogenes NBRC 13257</name>
    <dbReference type="NCBI Taxonomy" id="1220581"/>
    <lineage>
        <taxon>Bacteria</taxon>
        <taxon>Pseudomonadati</taxon>
        <taxon>Pseudomonadota</taxon>
        <taxon>Alphaproteobacteria</taxon>
        <taxon>Hyphomicrobiales</taxon>
        <taxon>Rhizobiaceae</taxon>
        <taxon>Rhizobium/Agrobacterium group</taxon>
        <taxon>Rhizobium</taxon>
    </lineage>
</organism>
<dbReference type="AlphaFoldDB" id="A0AA87Q8C3"/>
<comment type="caution">
    <text evidence="4">The sequence shown here is derived from an EMBL/GenBank/DDBJ whole genome shotgun (WGS) entry which is preliminary data.</text>
</comment>
<reference evidence="4 5" key="1">
    <citation type="submission" date="2014-05" db="EMBL/GenBank/DDBJ databases">
        <title>Whole genome shotgun sequence of Rhizobium rhizogenes NBRC 13257.</title>
        <authorList>
            <person name="Katano-Makiyama Y."/>
            <person name="Hosoyama A."/>
            <person name="Hashimoto M."/>
            <person name="Hosoyama Y."/>
            <person name="Noguchi M."/>
            <person name="Tsuchikane K."/>
            <person name="Kimura A."/>
            <person name="Ohji S."/>
            <person name="Ichikawa N."/>
            <person name="Yamazoe A."/>
            <person name="Fujita N."/>
        </authorList>
    </citation>
    <scope>NUCLEOTIDE SEQUENCE [LARGE SCALE GENOMIC DNA]</scope>
    <source>
        <strain evidence="4 5">NBRC 13257</strain>
    </source>
</reference>
<dbReference type="EMBL" id="BAYX01000014">
    <property type="protein sequence ID" value="GAJ95897.1"/>
    <property type="molecule type" value="Genomic_DNA"/>
</dbReference>
<dbReference type="Pfam" id="PF14246">
    <property type="entry name" value="TetR_C_7"/>
    <property type="match status" value="1"/>
</dbReference>
<dbReference type="Pfam" id="PF00440">
    <property type="entry name" value="TetR_N"/>
    <property type="match status" value="1"/>
</dbReference>
<evidence type="ECO:0000313" key="5">
    <source>
        <dbReference type="Proteomes" id="UP000026941"/>
    </source>
</evidence>
<dbReference type="InterPro" id="IPR036271">
    <property type="entry name" value="Tet_transcr_reg_TetR-rel_C_sf"/>
</dbReference>
<feature type="DNA-binding region" description="H-T-H motif" evidence="2">
    <location>
        <begin position="33"/>
        <end position="52"/>
    </location>
</feature>
<evidence type="ECO:0000256" key="2">
    <source>
        <dbReference type="PROSITE-ProRule" id="PRU00335"/>
    </source>
</evidence>
<dbReference type="Proteomes" id="UP000026941">
    <property type="component" value="Unassembled WGS sequence"/>
</dbReference>
<dbReference type="InterPro" id="IPR009057">
    <property type="entry name" value="Homeodomain-like_sf"/>
</dbReference>
<dbReference type="RefSeq" id="WP_012651458.1">
    <property type="nucleotide sequence ID" value="NZ_BAYX01000014.1"/>
</dbReference>
<feature type="domain" description="HTH tetR-type" evidence="3">
    <location>
        <begin position="10"/>
        <end position="70"/>
    </location>
</feature>
<dbReference type="PANTHER" id="PTHR30055:SF146">
    <property type="entry name" value="HTH-TYPE TRANSCRIPTIONAL DUAL REGULATOR CECR"/>
    <property type="match status" value="1"/>
</dbReference>
<dbReference type="PRINTS" id="PR00455">
    <property type="entry name" value="HTHTETR"/>
</dbReference>
<dbReference type="PANTHER" id="PTHR30055">
    <property type="entry name" value="HTH-TYPE TRANSCRIPTIONAL REGULATOR RUTR"/>
    <property type="match status" value="1"/>
</dbReference>
<dbReference type="Gene3D" id="1.10.357.10">
    <property type="entry name" value="Tetracycline Repressor, domain 2"/>
    <property type="match status" value="1"/>
</dbReference>